<feature type="transmembrane region" description="Helical" evidence="2">
    <location>
        <begin position="81"/>
        <end position="99"/>
    </location>
</feature>
<dbReference type="EMBL" id="WOFH01000002">
    <property type="protein sequence ID" value="MUN36013.1"/>
    <property type="molecule type" value="Genomic_DNA"/>
</dbReference>
<name>A0A7K1KV44_9ACTN</name>
<organism evidence="3 4">
    <name type="scientific">Actinomadura litoris</name>
    <dbReference type="NCBI Taxonomy" id="2678616"/>
    <lineage>
        <taxon>Bacteria</taxon>
        <taxon>Bacillati</taxon>
        <taxon>Actinomycetota</taxon>
        <taxon>Actinomycetes</taxon>
        <taxon>Streptosporangiales</taxon>
        <taxon>Thermomonosporaceae</taxon>
        <taxon>Actinomadura</taxon>
    </lineage>
</organism>
<evidence type="ECO:0000256" key="2">
    <source>
        <dbReference type="SAM" id="Phobius"/>
    </source>
</evidence>
<evidence type="ECO:0000313" key="4">
    <source>
        <dbReference type="Proteomes" id="UP000432015"/>
    </source>
</evidence>
<proteinExistence type="predicted"/>
<accession>A0A7K1KV44</accession>
<feature type="transmembrane region" description="Helical" evidence="2">
    <location>
        <begin position="52"/>
        <end position="74"/>
    </location>
</feature>
<feature type="region of interest" description="Disordered" evidence="1">
    <location>
        <begin position="1"/>
        <end position="24"/>
    </location>
</feature>
<evidence type="ECO:0000313" key="3">
    <source>
        <dbReference type="EMBL" id="MUN36013.1"/>
    </source>
</evidence>
<feature type="compositionally biased region" description="Low complexity" evidence="1">
    <location>
        <begin position="13"/>
        <end position="24"/>
    </location>
</feature>
<feature type="transmembrane region" description="Helical" evidence="2">
    <location>
        <begin position="28"/>
        <end position="46"/>
    </location>
</feature>
<gene>
    <name evidence="3" type="ORF">GNZ18_05290</name>
</gene>
<keyword evidence="2" id="KW-0472">Membrane</keyword>
<reference evidence="3 4" key="1">
    <citation type="submission" date="2019-11" db="EMBL/GenBank/DDBJ databases">
        <authorList>
            <person name="Cao P."/>
        </authorList>
    </citation>
    <scope>NUCLEOTIDE SEQUENCE [LARGE SCALE GENOMIC DNA]</scope>
    <source>
        <strain evidence="3 4">NEAU-AAG5</strain>
    </source>
</reference>
<comment type="caution">
    <text evidence="3">The sequence shown here is derived from an EMBL/GenBank/DDBJ whole genome shotgun (WGS) entry which is preliminary data.</text>
</comment>
<dbReference type="RefSeq" id="WP_156214980.1">
    <property type="nucleotide sequence ID" value="NZ_WOFH01000002.1"/>
</dbReference>
<keyword evidence="4" id="KW-1185">Reference proteome</keyword>
<feature type="region of interest" description="Disordered" evidence="1">
    <location>
        <begin position="108"/>
        <end position="128"/>
    </location>
</feature>
<keyword evidence="2" id="KW-0812">Transmembrane</keyword>
<feature type="compositionally biased region" description="Low complexity" evidence="1">
    <location>
        <begin position="108"/>
        <end position="124"/>
    </location>
</feature>
<evidence type="ECO:0000256" key="1">
    <source>
        <dbReference type="SAM" id="MobiDB-lite"/>
    </source>
</evidence>
<keyword evidence="2" id="KW-1133">Transmembrane helix</keyword>
<sequence>MTEEDEMTLNSAGEPGQGPSQGKSSSDLISALVAIIADATGVVVAFKSDHDPIYIAAGLTLLLCGLGLCFRSALPNDSRKLIAPVLLVMVGAFLLGAFANNAIKKDTAASNSAPSTSPHPTASSQKKVTDYDLAVTKPENGDLVSTFTDVRIHSRALGPGLHVWVLTKFKATQRLYPQGECDNFDGSNFACNHVQFSDPGDNKSVMQVSAIIVDDRGNSILQRYKSGFDSKESPISAIQTSATITVKRK</sequence>
<dbReference type="AlphaFoldDB" id="A0A7K1KV44"/>
<dbReference type="Proteomes" id="UP000432015">
    <property type="component" value="Unassembled WGS sequence"/>
</dbReference>
<protein>
    <submittedName>
        <fullName evidence="3">Uncharacterized protein</fullName>
    </submittedName>
</protein>